<dbReference type="PROSITE" id="PS51746">
    <property type="entry name" value="PPM_2"/>
    <property type="match status" value="1"/>
</dbReference>
<dbReference type="SMART" id="SM00331">
    <property type="entry name" value="PP2C_SIG"/>
    <property type="match status" value="1"/>
</dbReference>
<evidence type="ECO:0000313" key="2">
    <source>
        <dbReference type="EMBL" id="RBO90647.1"/>
    </source>
</evidence>
<accession>A0A366DKN8</accession>
<organism evidence="2 3">
    <name type="scientific">Nocardia puris</name>
    <dbReference type="NCBI Taxonomy" id="208602"/>
    <lineage>
        <taxon>Bacteria</taxon>
        <taxon>Bacillati</taxon>
        <taxon>Actinomycetota</taxon>
        <taxon>Actinomycetes</taxon>
        <taxon>Mycobacteriales</taxon>
        <taxon>Nocardiaceae</taxon>
        <taxon>Nocardia</taxon>
    </lineage>
</organism>
<gene>
    <name evidence="2" type="ORF">DFR74_10549</name>
</gene>
<dbReference type="SMART" id="SM00332">
    <property type="entry name" value="PP2Cc"/>
    <property type="match status" value="1"/>
</dbReference>
<dbReference type="InterPro" id="IPR036457">
    <property type="entry name" value="PPM-type-like_dom_sf"/>
</dbReference>
<dbReference type="Gene3D" id="3.60.40.10">
    <property type="entry name" value="PPM-type phosphatase domain"/>
    <property type="match status" value="1"/>
</dbReference>
<dbReference type="STRING" id="1210090.GCA_001613185_01627"/>
<name>A0A366DKN8_9NOCA</name>
<dbReference type="EMBL" id="QNRE01000005">
    <property type="protein sequence ID" value="RBO90647.1"/>
    <property type="molecule type" value="Genomic_DNA"/>
</dbReference>
<dbReference type="OrthoDB" id="9801841at2"/>
<reference evidence="2 3" key="1">
    <citation type="submission" date="2018-06" db="EMBL/GenBank/DDBJ databases">
        <title>Genomic Encyclopedia of Type Strains, Phase IV (KMG-IV): sequencing the most valuable type-strain genomes for metagenomic binning, comparative biology and taxonomic classification.</title>
        <authorList>
            <person name="Goeker M."/>
        </authorList>
    </citation>
    <scope>NUCLEOTIDE SEQUENCE [LARGE SCALE GENOMIC DNA]</scope>
    <source>
        <strain evidence="2 3">DSM 44599</strain>
    </source>
</reference>
<evidence type="ECO:0000313" key="3">
    <source>
        <dbReference type="Proteomes" id="UP000252586"/>
    </source>
</evidence>
<dbReference type="Pfam" id="PF13672">
    <property type="entry name" value="PP2C_2"/>
    <property type="match status" value="1"/>
</dbReference>
<sequence>MRAAAGSDIGRRYPANFDVVHLGADPLVAVVADGMGAGAGSAAAGQTAVDLLVAGIAGAPTGSAPDAARAAVAAAQARVGEIGARLRELAGCTLAAMVEAGGGYWLVQIGDSRVYRLRGELLELLTVDHTMAWLGAVHGWFPFDSEQAARARYQLTRYIGHPDAPEPDVLNLSVRPGDVYLLCTDGVTDQVPYGVLREVLGEVGDPQRAVDRLIAAASAAGGSDNATAIVVVAESV</sequence>
<dbReference type="SUPFAM" id="SSF81606">
    <property type="entry name" value="PP2C-like"/>
    <property type="match status" value="1"/>
</dbReference>
<dbReference type="Proteomes" id="UP000252586">
    <property type="component" value="Unassembled WGS sequence"/>
</dbReference>
<dbReference type="RefSeq" id="WP_067505803.1">
    <property type="nucleotide sequence ID" value="NZ_QNRE01000005.1"/>
</dbReference>
<dbReference type="AlphaFoldDB" id="A0A366DKN8"/>
<evidence type="ECO:0000259" key="1">
    <source>
        <dbReference type="PROSITE" id="PS51746"/>
    </source>
</evidence>
<proteinExistence type="predicted"/>
<comment type="caution">
    <text evidence="2">The sequence shown here is derived from an EMBL/GenBank/DDBJ whole genome shotgun (WGS) entry which is preliminary data.</text>
</comment>
<keyword evidence="3" id="KW-1185">Reference proteome</keyword>
<dbReference type="InterPro" id="IPR001932">
    <property type="entry name" value="PPM-type_phosphatase-like_dom"/>
</dbReference>
<feature type="domain" description="PPM-type phosphatase" evidence="1">
    <location>
        <begin position="2"/>
        <end position="233"/>
    </location>
</feature>
<protein>
    <submittedName>
        <fullName evidence="2">Serine/threonine protein phosphatase PrpC</fullName>
    </submittedName>
</protein>